<dbReference type="InterPro" id="IPR043502">
    <property type="entry name" value="DNA/RNA_pol_sf"/>
</dbReference>
<dbReference type="GO" id="GO:0004523">
    <property type="term" value="F:RNA-DNA hybrid ribonuclease activity"/>
    <property type="evidence" value="ECO:0007669"/>
    <property type="project" value="UniProtKB-EC"/>
</dbReference>
<dbReference type="InterPro" id="IPR050951">
    <property type="entry name" value="Retrovirus_Pol_polyprotein"/>
</dbReference>
<feature type="domain" description="Reverse transcriptase" evidence="4">
    <location>
        <begin position="1"/>
        <end position="90"/>
    </location>
</feature>
<gene>
    <name evidence="5" type="ORF">ACEWY4_001228</name>
</gene>
<proteinExistence type="inferred from homology"/>
<dbReference type="InterPro" id="IPR000477">
    <property type="entry name" value="RT_dom"/>
</dbReference>
<sequence>MPFGRYYFRRLPFGITSAPEIFQREMSKLLKDQNGVAVFMDDILLYGNMTEQHEQRLQNALRATENAELKLNNEKCLLTQSQLRYLGHKINSKGIRPDKAKIEVITHLEPPENASDLRRMLGMVHYLSKVTRPLNELLRKDMAWTWGPPQDDHTGKTSNHSSTHFGIL</sequence>
<organism evidence="5 6">
    <name type="scientific">Coilia grayii</name>
    <name type="common">Gray's grenadier anchovy</name>
    <dbReference type="NCBI Taxonomy" id="363190"/>
    <lineage>
        <taxon>Eukaryota</taxon>
        <taxon>Metazoa</taxon>
        <taxon>Chordata</taxon>
        <taxon>Craniata</taxon>
        <taxon>Vertebrata</taxon>
        <taxon>Euteleostomi</taxon>
        <taxon>Actinopterygii</taxon>
        <taxon>Neopterygii</taxon>
        <taxon>Teleostei</taxon>
        <taxon>Clupei</taxon>
        <taxon>Clupeiformes</taxon>
        <taxon>Clupeoidei</taxon>
        <taxon>Engraulidae</taxon>
        <taxon>Coilinae</taxon>
        <taxon>Coilia</taxon>
    </lineage>
</organism>
<dbReference type="AlphaFoldDB" id="A0ABD1KYZ1"/>
<comment type="similarity">
    <text evidence="1">Belongs to the beta type-B retroviral polymerase family. HERV class-II K(HML-2) pol subfamily.</text>
</comment>
<evidence type="ECO:0000256" key="3">
    <source>
        <dbReference type="SAM" id="MobiDB-lite"/>
    </source>
</evidence>
<dbReference type="Pfam" id="PF00078">
    <property type="entry name" value="RVT_1"/>
    <property type="match status" value="1"/>
</dbReference>
<keyword evidence="6" id="KW-1185">Reference proteome</keyword>
<reference evidence="5 6" key="1">
    <citation type="submission" date="2024-09" db="EMBL/GenBank/DDBJ databases">
        <title>A chromosome-level genome assembly of Gray's grenadier anchovy, Coilia grayii.</title>
        <authorList>
            <person name="Fu Z."/>
        </authorList>
    </citation>
    <scope>NUCLEOTIDE SEQUENCE [LARGE SCALE GENOMIC DNA]</scope>
    <source>
        <strain evidence="5">G4</strain>
        <tissue evidence="5">Muscle</tissue>
    </source>
</reference>
<dbReference type="SUPFAM" id="SSF56672">
    <property type="entry name" value="DNA/RNA polymerases"/>
    <property type="match status" value="1"/>
</dbReference>
<dbReference type="EC" id="3.1.26.4" evidence="2"/>
<evidence type="ECO:0000256" key="1">
    <source>
        <dbReference type="ARBA" id="ARBA00010879"/>
    </source>
</evidence>
<evidence type="ECO:0000313" key="6">
    <source>
        <dbReference type="Proteomes" id="UP001591681"/>
    </source>
</evidence>
<evidence type="ECO:0000259" key="4">
    <source>
        <dbReference type="PROSITE" id="PS50878"/>
    </source>
</evidence>
<dbReference type="Proteomes" id="UP001591681">
    <property type="component" value="Unassembled WGS sequence"/>
</dbReference>
<dbReference type="PROSITE" id="PS50878">
    <property type="entry name" value="RT_POL"/>
    <property type="match status" value="1"/>
</dbReference>
<protein>
    <recommendedName>
        <fullName evidence="2">ribonuclease H</fullName>
        <ecNumber evidence="2">3.1.26.4</ecNumber>
    </recommendedName>
</protein>
<feature type="compositionally biased region" description="Polar residues" evidence="3">
    <location>
        <begin position="156"/>
        <end position="168"/>
    </location>
</feature>
<dbReference type="EMBL" id="JBHFQA010000001">
    <property type="protein sequence ID" value="KAL2104360.1"/>
    <property type="molecule type" value="Genomic_DNA"/>
</dbReference>
<evidence type="ECO:0000256" key="2">
    <source>
        <dbReference type="ARBA" id="ARBA00012180"/>
    </source>
</evidence>
<dbReference type="Gene3D" id="3.30.70.270">
    <property type="match status" value="2"/>
</dbReference>
<dbReference type="PANTHER" id="PTHR37984">
    <property type="entry name" value="PROTEIN CBG26694"/>
    <property type="match status" value="1"/>
</dbReference>
<dbReference type="PANTHER" id="PTHR37984:SF5">
    <property type="entry name" value="PROTEIN NYNRIN-LIKE"/>
    <property type="match status" value="1"/>
</dbReference>
<feature type="region of interest" description="Disordered" evidence="3">
    <location>
        <begin position="148"/>
        <end position="168"/>
    </location>
</feature>
<evidence type="ECO:0000313" key="5">
    <source>
        <dbReference type="EMBL" id="KAL2104360.1"/>
    </source>
</evidence>
<comment type="caution">
    <text evidence="5">The sequence shown here is derived from an EMBL/GenBank/DDBJ whole genome shotgun (WGS) entry which is preliminary data.</text>
</comment>
<accession>A0ABD1KYZ1</accession>
<name>A0ABD1KYZ1_9TELE</name>
<dbReference type="InterPro" id="IPR043128">
    <property type="entry name" value="Rev_trsase/Diguanyl_cyclase"/>
</dbReference>
<dbReference type="FunFam" id="3.30.70.270:FF:000003">
    <property type="entry name" value="Transposon Ty3-G Gag-Pol polyprotein"/>
    <property type="match status" value="1"/>
</dbReference>
<dbReference type="CDD" id="cd01647">
    <property type="entry name" value="RT_LTR"/>
    <property type="match status" value="1"/>
</dbReference>